<comment type="caution">
    <text evidence="1">The sequence shown here is derived from an EMBL/GenBank/DDBJ whole genome shotgun (WGS) entry which is preliminary data.</text>
</comment>
<evidence type="ECO:0000313" key="2">
    <source>
        <dbReference type="Proteomes" id="UP000004079"/>
    </source>
</evidence>
<gene>
    <name evidence="1" type="ORF">HMPREF0971_01581</name>
</gene>
<proteinExistence type="predicted"/>
<reference evidence="1 2" key="1">
    <citation type="submission" date="2009-11" db="EMBL/GenBank/DDBJ databases">
        <authorList>
            <person name="Weinstock G."/>
            <person name="Sodergren E."/>
            <person name="Clifton S."/>
            <person name="Fulton L."/>
            <person name="Fulton B."/>
            <person name="Courtney L."/>
            <person name="Fronick C."/>
            <person name="Harrison M."/>
            <person name="Strong C."/>
            <person name="Farmer C."/>
            <person name="Delahaunty K."/>
            <person name="Markovic C."/>
            <person name="Hall O."/>
            <person name="Minx P."/>
            <person name="Tomlinson C."/>
            <person name="Mitreva M."/>
            <person name="Nelson J."/>
            <person name="Hou S."/>
            <person name="Wollam A."/>
            <person name="Pepin K.H."/>
            <person name="Johnson M."/>
            <person name="Bhonagiri V."/>
            <person name="Nash W.E."/>
            <person name="Warren W."/>
            <person name="Chinwalla A."/>
            <person name="Mardis E.R."/>
            <person name="Wilson R.K."/>
        </authorList>
    </citation>
    <scope>NUCLEOTIDE SEQUENCE [LARGE SCALE GENOMIC DNA]</scope>
    <source>
        <strain evidence="1 2">F0302</strain>
    </source>
</reference>
<dbReference type="Proteomes" id="UP000004079">
    <property type="component" value="Unassembled WGS sequence"/>
</dbReference>
<protein>
    <submittedName>
        <fullName evidence="1">Uncharacterized protein</fullName>
    </submittedName>
</protein>
<name>D1QRH5_9BACT</name>
<evidence type="ECO:0000313" key="1">
    <source>
        <dbReference type="EMBL" id="EFB32050.1"/>
    </source>
</evidence>
<dbReference type="STRING" id="649760.HMPREF0971_01581"/>
<dbReference type="HOGENOM" id="CLU_3203586_0_0_10"/>
<sequence length="45" mass="5239">MISPVTTIVLPFNMLFIGGFYPNFQHFICIRLEFQIISFIFASKP</sequence>
<organism evidence="1 2">
    <name type="scientific">Segatella oris F0302</name>
    <dbReference type="NCBI Taxonomy" id="649760"/>
    <lineage>
        <taxon>Bacteria</taxon>
        <taxon>Pseudomonadati</taxon>
        <taxon>Bacteroidota</taxon>
        <taxon>Bacteroidia</taxon>
        <taxon>Bacteroidales</taxon>
        <taxon>Prevotellaceae</taxon>
        <taxon>Segatella</taxon>
    </lineage>
</organism>
<dbReference type="EMBL" id="ACUZ02000030">
    <property type="protein sequence ID" value="EFB32050.1"/>
    <property type="molecule type" value="Genomic_DNA"/>
</dbReference>
<dbReference type="AlphaFoldDB" id="D1QRH5"/>
<accession>D1QRH5</accession>